<sequence length="229" mass="24282">MRPRIAVLLDENTSSGATRYEAHKGYFLGLRDAGAAPFGLPYFAEMIPGVVADFDGLLSVGGRFAYPPAWYLDGQASFAPDSPRLEVEQALMSGFLAAGKPVLGICAGMQMLACLHGSRLTADVRTLGDVLDHDNRDQRHKISILPGSQLASLIGAPTLEVNSFHREAIAQPGSRVRAVAHAPDGVIEAVELDGPGFALGIQWHQELLAGADHPGDAIFRGFVAACAPR</sequence>
<keyword evidence="2" id="KW-1185">Reference proteome</keyword>
<protein>
    <submittedName>
        <fullName evidence="1">Gamma-glutamyl-gamma-aminobutyrate hydrolase family protein</fullName>
    </submittedName>
</protein>
<dbReference type="PANTHER" id="PTHR43235">
    <property type="entry name" value="GLUTAMINE AMIDOTRANSFERASE PB2B2.05-RELATED"/>
    <property type="match status" value="1"/>
</dbReference>
<dbReference type="SUPFAM" id="SSF52317">
    <property type="entry name" value="Class I glutamine amidotransferase-like"/>
    <property type="match status" value="1"/>
</dbReference>
<dbReference type="PANTHER" id="PTHR43235:SF1">
    <property type="entry name" value="GLUTAMINE AMIDOTRANSFERASE PB2B2.05-RELATED"/>
    <property type="match status" value="1"/>
</dbReference>
<keyword evidence="1" id="KW-0378">Hydrolase</keyword>
<dbReference type="InterPro" id="IPR011697">
    <property type="entry name" value="Peptidase_C26"/>
</dbReference>
<gene>
    <name evidence="1" type="ORF">OCL97_12690</name>
</gene>
<dbReference type="InterPro" id="IPR044668">
    <property type="entry name" value="PuuD-like"/>
</dbReference>
<dbReference type="InterPro" id="IPR029062">
    <property type="entry name" value="Class_I_gatase-like"/>
</dbReference>
<reference evidence="1 2" key="1">
    <citation type="submission" date="2022-09" db="EMBL/GenBank/DDBJ databases">
        <title>New species of Phenylobacterium.</title>
        <authorList>
            <person name="Mieszkin S."/>
        </authorList>
    </citation>
    <scope>NUCLEOTIDE SEQUENCE [LARGE SCALE GENOMIC DNA]</scope>
    <source>
        <strain evidence="1 2">HK31-G</strain>
    </source>
</reference>
<dbReference type="EMBL" id="JAOTJD010000023">
    <property type="protein sequence ID" value="MFD3264814.1"/>
    <property type="molecule type" value="Genomic_DNA"/>
</dbReference>
<dbReference type="GO" id="GO:0016787">
    <property type="term" value="F:hydrolase activity"/>
    <property type="evidence" value="ECO:0007669"/>
    <property type="project" value="UniProtKB-KW"/>
</dbReference>
<accession>A0ABW6CPR3</accession>
<organism evidence="1 2">
    <name type="scientific">Phenylobacterium ferrooxidans</name>
    <dbReference type="NCBI Taxonomy" id="2982689"/>
    <lineage>
        <taxon>Bacteria</taxon>
        <taxon>Pseudomonadati</taxon>
        <taxon>Pseudomonadota</taxon>
        <taxon>Alphaproteobacteria</taxon>
        <taxon>Caulobacterales</taxon>
        <taxon>Caulobacteraceae</taxon>
        <taxon>Phenylobacterium</taxon>
    </lineage>
</organism>
<dbReference type="Gene3D" id="3.40.50.880">
    <property type="match status" value="1"/>
</dbReference>
<evidence type="ECO:0000313" key="2">
    <source>
        <dbReference type="Proteomes" id="UP001598130"/>
    </source>
</evidence>
<proteinExistence type="predicted"/>
<dbReference type="Proteomes" id="UP001598130">
    <property type="component" value="Unassembled WGS sequence"/>
</dbReference>
<dbReference type="Pfam" id="PF07722">
    <property type="entry name" value="Peptidase_C26"/>
    <property type="match status" value="1"/>
</dbReference>
<evidence type="ECO:0000313" key="1">
    <source>
        <dbReference type="EMBL" id="MFD3264814.1"/>
    </source>
</evidence>
<dbReference type="RefSeq" id="WP_377370379.1">
    <property type="nucleotide sequence ID" value="NZ_JAOTJD010000023.1"/>
</dbReference>
<dbReference type="PROSITE" id="PS51273">
    <property type="entry name" value="GATASE_TYPE_1"/>
    <property type="match status" value="1"/>
</dbReference>
<name>A0ABW6CPR3_9CAUL</name>
<comment type="caution">
    <text evidence="1">The sequence shown here is derived from an EMBL/GenBank/DDBJ whole genome shotgun (WGS) entry which is preliminary data.</text>
</comment>